<organism evidence="3 4">
    <name type="scientific">Pseudoduganella buxea</name>
    <dbReference type="NCBI Taxonomy" id="1949069"/>
    <lineage>
        <taxon>Bacteria</taxon>
        <taxon>Pseudomonadati</taxon>
        <taxon>Pseudomonadota</taxon>
        <taxon>Betaproteobacteria</taxon>
        <taxon>Burkholderiales</taxon>
        <taxon>Oxalobacteraceae</taxon>
        <taxon>Telluria group</taxon>
        <taxon>Pseudoduganella</taxon>
    </lineage>
</organism>
<evidence type="ECO:0000313" key="5">
    <source>
        <dbReference type="Proteomes" id="UP000622638"/>
    </source>
</evidence>
<dbReference type="Pfam" id="PF11193">
    <property type="entry name" value="DUF2812"/>
    <property type="match status" value="1"/>
</dbReference>
<sequence>MTGKLVRKFKMVAVWNDDRLEAWLAGLAAQGLVLQGANSAGIYTFRQGPAEALVYRVDYLAPKVANDPDYRQLLADAGWELAAGYGNCQIWATRQGGGNQELFTDGPSRAAKYRLARRLMLAAGFFTVIPVLINAKSLLHGEGWASHAPLALSVMALCAYAYSLRQIGRRIRALTAAPTL</sequence>
<keyword evidence="5" id="KW-1185">Reference proteome</keyword>
<dbReference type="EMBL" id="BMKG01000006">
    <property type="protein sequence ID" value="GGB96681.1"/>
    <property type="molecule type" value="Genomic_DNA"/>
</dbReference>
<evidence type="ECO:0000313" key="4">
    <source>
        <dbReference type="Proteomes" id="UP000430634"/>
    </source>
</evidence>
<protein>
    <submittedName>
        <fullName evidence="3">DUF2812 domain-containing protein</fullName>
    </submittedName>
</protein>
<dbReference type="AlphaFoldDB" id="A0A6I3SQ98"/>
<keyword evidence="1" id="KW-0812">Transmembrane</keyword>
<evidence type="ECO:0000313" key="3">
    <source>
        <dbReference type="EMBL" id="MTV51221.1"/>
    </source>
</evidence>
<accession>A0A6I3SQ98</accession>
<evidence type="ECO:0000256" key="1">
    <source>
        <dbReference type="SAM" id="Phobius"/>
    </source>
</evidence>
<dbReference type="RefSeq" id="WP_155468579.1">
    <property type="nucleotide sequence ID" value="NZ_BMKG01000006.1"/>
</dbReference>
<evidence type="ECO:0000313" key="2">
    <source>
        <dbReference type="EMBL" id="GGB96681.1"/>
    </source>
</evidence>
<reference evidence="5" key="2">
    <citation type="journal article" date="2019" name="Int. J. Syst. Evol. Microbiol.">
        <title>The Global Catalogue of Microorganisms (GCM) 10K type strain sequencing project: providing services to taxonomists for standard genome sequencing and annotation.</title>
        <authorList>
            <consortium name="The Broad Institute Genomics Platform"/>
            <consortium name="The Broad Institute Genome Sequencing Center for Infectious Disease"/>
            <person name="Wu L."/>
            <person name="Ma J."/>
        </authorList>
    </citation>
    <scope>NUCLEOTIDE SEQUENCE [LARGE SCALE GENOMIC DNA]</scope>
    <source>
        <strain evidence="5">CGMCC 1.15931</strain>
    </source>
</reference>
<proteinExistence type="predicted"/>
<reference evidence="2" key="1">
    <citation type="journal article" date="2014" name="Int. J. Syst. Evol. Microbiol.">
        <title>Complete genome of a new Firmicutes species belonging to the dominant human colonic microbiota ('Ruminococcus bicirculans') reveals two chromosomes and a selective capacity to utilize plant glucans.</title>
        <authorList>
            <consortium name="NISC Comparative Sequencing Program"/>
            <person name="Wegmann U."/>
            <person name="Louis P."/>
            <person name="Goesmann A."/>
            <person name="Henrissat B."/>
            <person name="Duncan S.H."/>
            <person name="Flint H.J."/>
        </authorList>
    </citation>
    <scope>NUCLEOTIDE SEQUENCE</scope>
    <source>
        <strain evidence="2">CGMCC 1.15931</strain>
    </source>
</reference>
<feature type="transmembrane region" description="Helical" evidence="1">
    <location>
        <begin position="119"/>
        <end position="138"/>
    </location>
</feature>
<keyword evidence="1" id="KW-0472">Membrane</keyword>
<gene>
    <name evidence="2" type="ORF">GCM10011572_18290</name>
    <name evidence="3" type="ORF">GM672_00595</name>
</gene>
<keyword evidence="1" id="KW-1133">Transmembrane helix</keyword>
<reference evidence="2" key="4">
    <citation type="submission" date="2024-05" db="EMBL/GenBank/DDBJ databases">
        <authorList>
            <person name="Sun Q."/>
            <person name="Zhou Y."/>
        </authorList>
    </citation>
    <scope>NUCLEOTIDE SEQUENCE</scope>
    <source>
        <strain evidence="2">CGMCC 1.15931</strain>
    </source>
</reference>
<dbReference type="EMBL" id="WNKZ01000001">
    <property type="protein sequence ID" value="MTV51221.1"/>
    <property type="molecule type" value="Genomic_DNA"/>
</dbReference>
<dbReference type="Proteomes" id="UP000430634">
    <property type="component" value="Unassembled WGS sequence"/>
</dbReference>
<comment type="caution">
    <text evidence="3">The sequence shown here is derived from an EMBL/GenBank/DDBJ whole genome shotgun (WGS) entry which is preliminary data.</text>
</comment>
<dbReference type="Proteomes" id="UP000622638">
    <property type="component" value="Unassembled WGS sequence"/>
</dbReference>
<dbReference type="InterPro" id="IPR021359">
    <property type="entry name" value="DUF2812"/>
</dbReference>
<name>A0A6I3SQ98_9BURK</name>
<reference evidence="3 4" key="3">
    <citation type="submission" date="2019-11" db="EMBL/GenBank/DDBJ databases">
        <title>Type strains purchased from KCTC, JCM and DSMZ.</title>
        <authorList>
            <person name="Lu H."/>
        </authorList>
    </citation>
    <scope>NUCLEOTIDE SEQUENCE [LARGE SCALE GENOMIC DNA]</scope>
    <source>
        <strain evidence="3 4">KCTC 52429</strain>
    </source>
</reference>
<feature type="transmembrane region" description="Helical" evidence="1">
    <location>
        <begin position="144"/>
        <end position="162"/>
    </location>
</feature>
<dbReference type="OrthoDB" id="8757095at2"/>